<protein>
    <submittedName>
        <fullName evidence="2">Alpha-amylase family glycosyl hydrolase</fullName>
    </submittedName>
</protein>
<accession>A0AAJ6BJL8</accession>
<dbReference type="InterPro" id="IPR006047">
    <property type="entry name" value="GH13_cat_dom"/>
</dbReference>
<dbReference type="Pfam" id="PF00128">
    <property type="entry name" value="Alpha-amylase"/>
    <property type="match status" value="2"/>
</dbReference>
<evidence type="ECO:0000313" key="3">
    <source>
        <dbReference type="Proteomes" id="UP001220610"/>
    </source>
</evidence>
<dbReference type="CDD" id="cd11313">
    <property type="entry name" value="AmyAc_arch_bac_AmyA"/>
    <property type="match status" value="1"/>
</dbReference>
<dbReference type="GO" id="GO:0016787">
    <property type="term" value="F:hydrolase activity"/>
    <property type="evidence" value="ECO:0007669"/>
    <property type="project" value="UniProtKB-KW"/>
</dbReference>
<sequence length="422" mass="48398">MQRRFTPVPWFSHASLYEVNIRQYTPEGTFNAFARHLPRLADMGIQILWFMPVTPISQQGRKGELGSYYACSDYVATNPEFGSLEDFKAMVSQAHALGMKVIIDWVANHTGLDHVWTQTSPGFYKQNADGKFYDTHGWDDVIDLNYYDQPMRQAMIDAMAFWVREAGIDGFRCDMAHLVPRDFWQQARTSLDPLKHLFWLAETEDLHYLEVFDCCYAWRWMHLTEKFIKGDVDTRSLVELLNSYEKEFPYNTCPLFFTSNHDENSWNGTEYEKYGDAAHILAVLSCTWDGLPLIYSGQELPNHKRLKFFDRDPIEWGSGQPALHDFYKALLQLRLRHPALQAGRDANPQWLSTNAGGAALAWVRKAGDRRVITILNCSKDLLLLQLPGVSGLFTNIFDGTVHSLDPETALPLDGWQALVLAD</sequence>
<dbReference type="PANTHER" id="PTHR47786">
    <property type="entry name" value="ALPHA-1,4-GLUCAN:MALTOSE-1-PHOSPHATE MALTOSYLTRANSFERASE"/>
    <property type="match status" value="1"/>
</dbReference>
<evidence type="ECO:0000313" key="2">
    <source>
        <dbReference type="EMBL" id="WEK38044.1"/>
    </source>
</evidence>
<evidence type="ECO:0000259" key="1">
    <source>
        <dbReference type="SMART" id="SM00642"/>
    </source>
</evidence>
<name>A0AAJ6BJL8_9BACT</name>
<gene>
    <name evidence="2" type="ORF">P0Y53_11085</name>
</gene>
<dbReference type="PANTHER" id="PTHR47786:SF2">
    <property type="entry name" value="GLYCOSYL HYDROLASE FAMILY 13 CATALYTIC DOMAIN-CONTAINING PROTEIN"/>
    <property type="match status" value="1"/>
</dbReference>
<dbReference type="SUPFAM" id="SSF51445">
    <property type="entry name" value="(Trans)glycosidases"/>
    <property type="match status" value="1"/>
</dbReference>
<proteinExistence type="predicted"/>
<dbReference type="AlphaFoldDB" id="A0AAJ6BJL8"/>
<dbReference type="SMART" id="SM00642">
    <property type="entry name" value="Aamy"/>
    <property type="match status" value="1"/>
</dbReference>
<dbReference type="InterPro" id="IPR017853">
    <property type="entry name" value="GH"/>
</dbReference>
<reference evidence="2" key="1">
    <citation type="submission" date="2023-03" db="EMBL/GenBank/DDBJ databases">
        <title>Andean soil-derived lignocellulolytic bacterial consortium as a source of novel taxa and putative plastic-active enzymes.</title>
        <authorList>
            <person name="Diaz-Garcia L."/>
            <person name="Chuvochina M."/>
            <person name="Feuerriegel G."/>
            <person name="Bunk B."/>
            <person name="Sproer C."/>
            <person name="Streit W.R."/>
            <person name="Rodriguez L.M."/>
            <person name="Overmann J."/>
            <person name="Jimenez D.J."/>
        </authorList>
    </citation>
    <scope>NUCLEOTIDE SEQUENCE</scope>
    <source>
        <strain evidence="2">MAG 7</strain>
    </source>
</reference>
<dbReference type="Gene3D" id="3.20.20.80">
    <property type="entry name" value="Glycosidases"/>
    <property type="match status" value="1"/>
</dbReference>
<organism evidence="2 3">
    <name type="scientific">Candidatus Pseudobacter hemicellulosilyticus</name>
    <dbReference type="NCBI Taxonomy" id="3121375"/>
    <lineage>
        <taxon>Bacteria</taxon>
        <taxon>Pseudomonadati</taxon>
        <taxon>Bacteroidota</taxon>
        <taxon>Chitinophagia</taxon>
        <taxon>Chitinophagales</taxon>
        <taxon>Chitinophagaceae</taxon>
        <taxon>Pseudobacter</taxon>
    </lineage>
</organism>
<dbReference type="EMBL" id="CP119311">
    <property type="protein sequence ID" value="WEK38044.1"/>
    <property type="molecule type" value="Genomic_DNA"/>
</dbReference>
<feature type="domain" description="Glycosyl hydrolase family 13 catalytic" evidence="1">
    <location>
        <begin position="11"/>
        <end position="334"/>
    </location>
</feature>
<keyword evidence="2" id="KW-0378">Hydrolase</keyword>
<dbReference type="GO" id="GO:0005975">
    <property type="term" value="P:carbohydrate metabolic process"/>
    <property type="evidence" value="ECO:0007669"/>
    <property type="project" value="InterPro"/>
</dbReference>
<dbReference type="Proteomes" id="UP001220610">
    <property type="component" value="Chromosome"/>
</dbReference>